<dbReference type="Proteomes" id="UP000190675">
    <property type="component" value="Chromosome I"/>
</dbReference>
<sequence>MPSIPHIESRRPAKAGLARKLCSDLVYTLSNLRIAEKISGIVALLVVVMALMMAMSIQSGRLQTEYRRTLAASAATAVNLGRINALIYAIVMESRGIYAIAQEEKAIDRKLESICRGC</sequence>
<dbReference type="EMBL" id="LT670818">
    <property type="protein sequence ID" value="SHH55098.1"/>
    <property type="molecule type" value="Genomic_DNA"/>
</dbReference>
<dbReference type="OrthoDB" id="3378718at2"/>
<accession>A0A1M5TWM8</accession>
<feature type="transmembrane region" description="Helical" evidence="1">
    <location>
        <begin position="38"/>
        <end position="57"/>
    </location>
</feature>
<gene>
    <name evidence="2" type="ORF">SAMN05444169_8023</name>
</gene>
<keyword evidence="1" id="KW-1133">Transmembrane helix</keyword>
<reference evidence="2 3" key="1">
    <citation type="submission" date="2016-11" db="EMBL/GenBank/DDBJ databases">
        <authorList>
            <person name="Jaros S."/>
            <person name="Januszkiewicz K."/>
            <person name="Wedrychowicz H."/>
        </authorList>
    </citation>
    <scope>NUCLEOTIDE SEQUENCE [LARGE SCALE GENOMIC DNA]</scope>
    <source>
        <strain evidence="2 3">GAS242</strain>
    </source>
</reference>
<dbReference type="AlphaFoldDB" id="A0A1M5TWM8"/>
<proteinExistence type="predicted"/>
<evidence type="ECO:0000313" key="3">
    <source>
        <dbReference type="Proteomes" id="UP000190675"/>
    </source>
</evidence>
<protein>
    <submittedName>
        <fullName evidence="2">Uncharacterized protein</fullName>
    </submittedName>
</protein>
<feature type="transmembrane region" description="Helical" evidence="1">
    <location>
        <begin position="69"/>
        <end position="91"/>
    </location>
</feature>
<keyword evidence="1" id="KW-0472">Membrane</keyword>
<evidence type="ECO:0000256" key="1">
    <source>
        <dbReference type="SAM" id="Phobius"/>
    </source>
</evidence>
<organism evidence="2 3">
    <name type="scientific">Bradyrhizobium erythrophlei</name>
    <dbReference type="NCBI Taxonomy" id="1437360"/>
    <lineage>
        <taxon>Bacteria</taxon>
        <taxon>Pseudomonadati</taxon>
        <taxon>Pseudomonadota</taxon>
        <taxon>Alphaproteobacteria</taxon>
        <taxon>Hyphomicrobiales</taxon>
        <taxon>Nitrobacteraceae</taxon>
        <taxon>Bradyrhizobium</taxon>
    </lineage>
</organism>
<evidence type="ECO:0000313" key="2">
    <source>
        <dbReference type="EMBL" id="SHH55098.1"/>
    </source>
</evidence>
<keyword evidence="1" id="KW-0812">Transmembrane</keyword>
<dbReference type="RefSeq" id="WP_079571291.1">
    <property type="nucleotide sequence ID" value="NZ_LT670818.1"/>
</dbReference>
<name>A0A1M5TWM8_9BRAD</name>